<protein>
    <submittedName>
        <fullName evidence="2">DUF3278 domain-containing protein</fullName>
    </submittedName>
</protein>
<reference evidence="4 6" key="2">
    <citation type="submission" date="2019-04" db="EMBL/GenBank/DDBJ databases">
        <title>Genome Announcement to Ensure Probiotic Safety of Lactobacillus rhamnosus UBLR-58.</title>
        <authorList>
            <person name="Sulthana A."/>
            <person name="Lakshmi S.G."/>
            <person name="Madempudi R.S."/>
        </authorList>
    </citation>
    <scope>NUCLEOTIDE SEQUENCE [LARGE SCALE GENOMIC DNA]</scope>
    <source>
        <strain evidence="4 6">UBLR-58</strain>
    </source>
</reference>
<sequence>MKNFESKLIARIFGIQEPIDEHAYAILGRAAIHAVLGILTFELTINVMSFLIPFHSYEDAFYIMSSIQLTGIFLILIATTTLAIRKNGLGKEEVTADAYPAALKRARRKAFLSSIVSTAIFHLLGAILSLREQGFLTSLVDKHRLIQTAIFFVFFTAMILFAVKRNLKIISNDD</sequence>
<reference evidence="3 5" key="1">
    <citation type="submission" date="2017-12" db="EMBL/GenBank/DDBJ databases">
        <title>Phylogenetic diversity of female urinary microbiome.</title>
        <authorList>
            <person name="Thomas-White K."/>
            <person name="Wolfe A.J."/>
        </authorList>
    </citation>
    <scope>NUCLEOTIDE SEQUENCE [LARGE SCALE GENOMIC DNA]</scope>
    <source>
        <strain evidence="3 5">UMB0004</strain>
    </source>
</reference>
<evidence type="ECO:0000313" key="5">
    <source>
        <dbReference type="Proteomes" id="UP000234212"/>
    </source>
</evidence>
<proteinExistence type="predicted"/>
<dbReference type="EMBL" id="JACCKI010000011">
    <property type="protein sequence ID" value="NZA05746.1"/>
    <property type="molecule type" value="Genomic_DNA"/>
</dbReference>
<feature type="transmembrane region" description="Helical" evidence="1">
    <location>
        <begin position="110"/>
        <end position="130"/>
    </location>
</feature>
<feature type="transmembrane region" description="Helical" evidence="1">
    <location>
        <begin position="30"/>
        <end position="54"/>
    </location>
</feature>
<evidence type="ECO:0000313" key="2">
    <source>
        <dbReference type="EMBL" id="NZA05746.1"/>
    </source>
</evidence>
<evidence type="ECO:0000313" key="6">
    <source>
        <dbReference type="Proteomes" id="UP000307517"/>
    </source>
</evidence>
<feature type="transmembrane region" description="Helical" evidence="1">
    <location>
        <begin position="60"/>
        <end position="84"/>
    </location>
</feature>
<keyword evidence="1" id="KW-1133">Transmembrane helix</keyword>
<gene>
    <name evidence="3" type="ORF">CYJ91_09075</name>
    <name evidence="4" type="ORF">E6L36_05030</name>
    <name evidence="2" type="ORF">H0N82_11790</name>
</gene>
<dbReference type="Proteomes" id="UP000234212">
    <property type="component" value="Unassembled WGS sequence"/>
</dbReference>
<evidence type="ECO:0000256" key="1">
    <source>
        <dbReference type="SAM" id="Phobius"/>
    </source>
</evidence>
<dbReference type="AlphaFoldDB" id="A0A249DEG9"/>
<keyword evidence="1" id="KW-0472">Membrane</keyword>
<dbReference type="Pfam" id="PF11683">
    <property type="entry name" value="DUF3278"/>
    <property type="match status" value="1"/>
</dbReference>
<name>A0A249DEG9_LACRH</name>
<dbReference type="Proteomes" id="UP000552935">
    <property type="component" value="Unassembled WGS sequence"/>
</dbReference>
<evidence type="ECO:0000313" key="7">
    <source>
        <dbReference type="Proteomes" id="UP000552935"/>
    </source>
</evidence>
<dbReference type="EMBL" id="SSHM01000001">
    <property type="protein sequence ID" value="THC79819.1"/>
    <property type="molecule type" value="Genomic_DNA"/>
</dbReference>
<keyword evidence="1" id="KW-0812">Transmembrane</keyword>
<dbReference type="EMBL" id="PKJX01000003">
    <property type="protein sequence ID" value="PLA56968.1"/>
    <property type="molecule type" value="Genomic_DNA"/>
</dbReference>
<reference evidence="2 7" key="3">
    <citation type="submission" date="2020-07" db="EMBL/GenBank/DDBJ databases">
        <title>Organ Donor 1.</title>
        <authorList>
            <person name="Marsh A.J."/>
            <person name="Azcarate-Peril M.A."/>
        </authorList>
    </citation>
    <scope>NUCLEOTIDE SEQUENCE [LARGE SCALE GENOMIC DNA]</scope>
    <source>
        <strain evidence="2 7">AMC0712</strain>
    </source>
</reference>
<dbReference type="GeneID" id="69832373"/>
<dbReference type="InterPro" id="IPR021697">
    <property type="entry name" value="DUF3278"/>
</dbReference>
<organism evidence="2 7">
    <name type="scientific">Lacticaseibacillus rhamnosus</name>
    <name type="common">Lactobacillus rhamnosus</name>
    <dbReference type="NCBI Taxonomy" id="47715"/>
    <lineage>
        <taxon>Bacteria</taxon>
        <taxon>Bacillati</taxon>
        <taxon>Bacillota</taxon>
        <taxon>Bacilli</taxon>
        <taxon>Lactobacillales</taxon>
        <taxon>Lactobacillaceae</taxon>
        <taxon>Lacticaseibacillus</taxon>
    </lineage>
</organism>
<dbReference type="RefSeq" id="WP_005692941.1">
    <property type="nucleotide sequence ID" value="NZ_CABFNI010000014.1"/>
</dbReference>
<dbReference type="Proteomes" id="UP000307517">
    <property type="component" value="Unassembled WGS sequence"/>
</dbReference>
<comment type="caution">
    <text evidence="2">The sequence shown here is derived from an EMBL/GenBank/DDBJ whole genome shotgun (WGS) entry which is preliminary data.</text>
</comment>
<accession>A0A249DEG9</accession>
<feature type="transmembrane region" description="Helical" evidence="1">
    <location>
        <begin position="145"/>
        <end position="163"/>
    </location>
</feature>
<evidence type="ECO:0000313" key="4">
    <source>
        <dbReference type="EMBL" id="THC79819.1"/>
    </source>
</evidence>
<evidence type="ECO:0000313" key="3">
    <source>
        <dbReference type="EMBL" id="PLA56968.1"/>
    </source>
</evidence>